<dbReference type="Gene3D" id="3.80.10.10">
    <property type="entry name" value="Ribonuclease Inhibitor"/>
    <property type="match status" value="1"/>
</dbReference>
<organism evidence="1 2">
    <name type="scientific">Carex littledalei</name>
    <dbReference type="NCBI Taxonomy" id="544730"/>
    <lineage>
        <taxon>Eukaryota</taxon>
        <taxon>Viridiplantae</taxon>
        <taxon>Streptophyta</taxon>
        <taxon>Embryophyta</taxon>
        <taxon>Tracheophyta</taxon>
        <taxon>Spermatophyta</taxon>
        <taxon>Magnoliopsida</taxon>
        <taxon>Liliopsida</taxon>
        <taxon>Poales</taxon>
        <taxon>Cyperaceae</taxon>
        <taxon>Cyperoideae</taxon>
        <taxon>Cariceae</taxon>
        <taxon>Carex</taxon>
        <taxon>Carex subgen. Euthyceras</taxon>
    </lineage>
</organism>
<accession>A0A833VZQ8</accession>
<proteinExistence type="predicted"/>
<evidence type="ECO:0000313" key="1">
    <source>
        <dbReference type="EMBL" id="KAF3342088.1"/>
    </source>
</evidence>
<evidence type="ECO:0000313" key="2">
    <source>
        <dbReference type="Proteomes" id="UP000623129"/>
    </source>
</evidence>
<name>A0A833VZQ8_9POAL</name>
<comment type="caution">
    <text evidence="1">The sequence shown here is derived from an EMBL/GenBank/DDBJ whole genome shotgun (WGS) entry which is preliminary data.</text>
</comment>
<dbReference type="EMBL" id="SWLB01000001">
    <property type="protein sequence ID" value="KAF3342088.1"/>
    <property type="molecule type" value="Genomic_DNA"/>
</dbReference>
<reference evidence="1" key="1">
    <citation type="submission" date="2020-01" db="EMBL/GenBank/DDBJ databases">
        <title>Genome sequence of Kobresia littledalei, the first chromosome-level genome in the family Cyperaceae.</title>
        <authorList>
            <person name="Qu G."/>
        </authorList>
    </citation>
    <scope>NUCLEOTIDE SEQUENCE</scope>
    <source>
        <strain evidence="1">C.B.Clarke</strain>
        <tissue evidence="1">Leaf</tissue>
    </source>
</reference>
<gene>
    <name evidence="1" type="ORF">FCM35_KLT00726</name>
</gene>
<dbReference type="AlphaFoldDB" id="A0A833VZQ8"/>
<dbReference type="InterPro" id="IPR032675">
    <property type="entry name" value="LRR_dom_sf"/>
</dbReference>
<protein>
    <submittedName>
        <fullName evidence="1">Uncharacterized protein</fullName>
    </submittedName>
</protein>
<dbReference type="Proteomes" id="UP000623129">
    <property type="component" value="Unassembled WGS sequence"/>
</dbReference>
<keyword evidence="2" id="KW-1185">Reference proteome</keyword>
<dbReference type="OrthoDB" id="1738872at2759"/>
<sequence>MWENVCVSGSDSDSVQCREEERLALLHINASLSFPIHSFDGKWEGKECCRRERVTYHPITGHVTELDLGISFDEDDWFDYDHGAILLNASMFLPLRQLRSLSLSVN</sequence>